<evidence type="ECO:0000313" key="2">
    <source>
        <dbReference type="Proteomes" id="UP000053815"/>
    </source>
</evidence>
<dbReference type="EMBL" id="DF836332">
    <property type="protein sequence ID" value="GAN03553.1"/>
    <property type="molecule type" value="Genomic_DNA"/>
</dbReference>
<protein>
    <submittedName>
        <fullName evidence="1">Uncharacterized protein</fullName>
    </submittedName>
</protein>
<keyword evidence="2" id="KW-1185">Reference proteome</keyword>
<gene>
    <name evidence="1" type="ORF">MAM1_0043d03008</name>
</gene>
<proteinExistence type="predicted"/>
<name>A0A0C9MNG9_9FUNG</name>
<evidence type="ECO:0000313" key="1">
    <source>
        <dbReference type="EMBL" id="GAN03553.1"/>
    </source>
</evidence>
<dbReference type="Proteomes" id="UP000053815">
    <property type="component" value="Unassembled WGS sequence"/>
</dbReference>
<reference evidence="1" key="1">
    <citation type="submission" date="2014-09" db="EMBL/GenBank/DDBJ databases">
        <title>Draft genome sequence of an oleaginous Mucoromycotina fungus Mucor ambiguus NBRC6742.</title>
        <authorList>
            <person name="Takeda I."/>
            <person name="Yamane N."/>
            <person name="Morita T."/>
            <person name="Tamano K."/>
            <person name="Machida M."/>
            <person name="Baker S."/>
            <person name="Koike H."/>
        </authorList>
    </citation>
    <scope>NUCLEOTIDE SEQUENCE</scope>
    <source>
        <strain evidence="1">NBRC 6742</strain>
    </source>
</reference>
<sequence length="117" mass="12750">MSSGSLECFNVYNVFAAFIEREFRASTIQSTVAIETAIKVLDHANILLDIATNDSFKDENGGVTVDSKANDNSTANAVEEATTVIISSHDEQEATDDVALPPAAKYSQIWIHLRPDF</sequence>
<dbReference type="AlphaFoldDB" id="A0A0C9MNG9"/>
<accession>A0A0C9MNG9</accession>
<organism evidence="1">
    <name type="scientific">Mucor ambiguus</name>
    <dbReference type="NCBI Taxonomy" id="91626"/>
    <lineage>
        <taxon>Eukaryota</taxon>
        <taxon>Fungi</taxon>
        <taxon>Fungi incertae sedis</taxon>
        <taxon>Mucoromycota</taxon>
        <taxon>Mucoromycotina</taxon>
        <taxon>Mucoromycetes</taxon>
        <taxon>Mucorales</taxon>
        <taxon>Mucorineae</taxon>
        <taxon>Mucoraceae</taxon>
        <taxon>Mucor</taxon>
    </lineage>
</organism>